<dbReference type="InterPro" id="IPR029063">
    <property type="entry name" value="SAM-dependent_MTases_sf"/>
</dbReference>
<dbReference type="PANTHER" id="PTHR43542">
    <property type="entry name" value="METHYLTRANSFERASE"/>
    <property type="match status" value="1"/>
</dbReference>
<sequence length="180" mass="20158">MNSVRIVGGEFRRRVLRFPDSEGLRPTPDRVRETLFNWLGQELDGWHCLDLFAGSGALGFEAASRGATRVLMIENSPRVLAALHENHELLHKPASVEIRRGDALQCLASVHDAFDLIFLDPPYHKGWLPRLAPLLDKALKADGALYVEAEHEIDSLAGWRTTRHGKAGGVHYHLLRRATD</sequence>
<keyword evidence="1 3" id="KW-0489">Methyltransferase</keyword>
<dbReference type="EMBL" id="CP151406">
    <property type="protein sequence ID" value="WZJ22309.1"/>
    <property type="molecule type" value="Genomic_DNA"/>
</dbReference>
<dbReference type="InterPro" id="IPR002052">
    <property type="entry name" value="DNA_methylase_N6_adenine_CS"/>
</dbReference>
<evidence type="ECO:0000313" key="3">
    <source>
        <dbReference type="EMBL" id="WZJ22309.1"/>
    </source>
</evidence>
<dbReference type="SUPFAM" id="SSF53335">
    <property type="entry name" value="S-adenosyl-L-methionine-dependent methyltransferases"/>
    <property type="match status" value="1"/>
</dbReference>
<keyword evidence="4" id="KW-1185">Reference proteome</keyword>
<dbReference type="CDD" id="cd02440">
    <property type="entry name" value="AdoMet_MTases"/>
    <property type="match status" value="1"/>
</dbReference>
<dbReference type="NCBIfam" id="TIGR00095">
    <property type="entry name" value="16S rRNA (guanine(966)-N(2))-methyltransferase RsmD"/>
    <property type="match status" value="1"/>
</dbReference>
<dbReference type="RefSeq" id="WP_028994831.1">
    <property type="nucleotide sequence ID" value="NZ_CP151406.1"/>
</dbReference>
<dbReference type="Gene3D" id="3.40.50.150">
    <property type="entry name" value="Vaccinia Virus protein VP39"/>
    <property type="match status" value="1"/>
</dbReference>
<evidence type="ECO:0000256" key="1">
    <source>
        <dbReference type="ARBA" id="ARBA00022603"/>
    </source>
</evidence>
<dbReference type="PROSITE" id="PS00092">
    <property type="entry name" value="N6_MTASE"/>
    <property type="match status" value="1"/>
</dbReference>
<proteinExistence type="predicted"/>
<accession>A0ABZ2XI70</accession>
<dbReference type="Proteomes" id="UP001479520">
    <property type="component" value="Chromosome"/>
</dbReference>
<protein>
    <submittedName>
        <fullName evidence="3">16S rRNA (Guanine(966)-N(2))-methyltransferase RsmD</fullName>
        <ecNumber evidence="3">2.1.1.171</ecNumber>
    </submittedName>
</protein>
<dbReference type="PANTHER" id="PTHR43542:SF1">
    <property type="entry name" value="METHYLTRANSFERASE"/>
    <property type="match status" value="1"/>
</dbReference>
<organism evidence="3 4">
    <name type="scientific">Azonexus hydrophilus</name>
    <dbReference type="NCBI Taxonomy" id="418702"/>
    <lineage>
        <taxon>Bacteria</taxon>
        <taxon>Pseudomonadati</taxon>
        <taxon>Pseudomonadota</taxon>
        <taxon>Betaproteobacteria</taxon>
        <taxon>Rhodocyclales</taxon>
        <taxon>Azonexaceae</taxon>
        <taxon>Azonexus</taxon>
    </lineage>
</organism>
<name>A0ABZ2XI70_9RHOO</name>
<reference evidence="3 4" key="1">
    <citation type="submission" date="2024-04" db="EMBL/GenBank/DDBJ databases">
        <title>Dissimilatory iodate-reducing microorganisms contribute to the enrichment of iodine in groundwater.</title>
        <authorList>
            <person name="Jiang Z."/>
        </authorList>
    </citation>
    <scope>NUCLEOTIDE SEQUENCE [LARGE SCALE GENOMIC DNA]</scope>
    <source>
        <strain evidence="3 4">NCP973</strain>
    </source>
</reference>
<dbReference type="Pfam" id="PF03602">
    <property type="entry name" value="Cons_hypoth95"/>
    <property type="match status" value="1"/>
</dbReference>
<dbReference type="InterPro" id="IPR004398">
    <property type="entry name" value="RNA_MeTrfase_RsmD"/>
</dbReference>
<dbReference type="EC" id="2.1.1.171" evidence="3"/>
<dbReference type="GO" id="GO:0052913">
    <property type="term" value="F:16S rRNA (guanine(966)-N(2))-methyltransferase activity"/>
    <property type="evidence" value="ECO:0007669"/>
    <property type="project" value="UniProtKB-EC"/>
</dbReference>
<dbReference type="PIRSF" id="PIRSF004553">
    <property type="entry name" value="CHP00095"/>
    <property type="match status" value="1"/>
</dbReference>
<gene>
    <name evidence="3" type="primary">rsmD</name>
    <name evidence="3" type="ORF">AADV58_03910</name>
</gene>
<evidence type="ECO:0000313" key="4">
    <source>
        <dbReference type="Proteomes" id="UP001479520"/>
    </source>
</evidence>
<keyword evidence="2 3" id="KW-0808">Transferase</keyword>
<evidence type="ECO:0000256" key="2">
    <source>
        <dbReference type="ARBA" id="ARBA00022679"/>
    </source>
</evidence>